<dbReference type="Pfam" id="PF00957">
    <property type="entry name" value="Synaptobrevin"/>
    <property type="match status" value="1"/>
</dbReference>
<comment type="caution">
    <text evidence="4">The sequence shown here is derived from an EMBL/GenBank/DDBJ whole genome shotgun (WGS) entry which is preliminary data.</text>
</comment>
<dbReference type="EMBL" id="JAZDUA010000184">
    <property type="protein sequence ID" value="KAK7865176.1"/>
    <property type="molecule type" value="Genomic_DNA"/>
</dbReference>
<keyword evidence="2" id="KW-0812">Transmembrane</keyword>
<dbReference type="InterPro" id="IPR042855">
    <property type="entry name" value="V_SNARE_CC"/>
</dbReference>
<evidence type="ECO:0000313" key="4">
    <source>
        <dbReference type="EMBL" id="KAK7865176.1"/>
    </source>
</evidence>
<reference evidence="4 5" key="1">
    <citation type="submission" date="2024-03" db="EMBL/GenBank/DDBJ databases">
        <title>The genome assembly and annotation of the cricket Gryllus longicercus Weissman &amp; Gray.</title>
        <authorList>
            <person name="Szrajer S."/>
            <person name="Gray D."/>
            <person name="Ylla G."/>
        </authorList>
    </citation>
    <scope>NUCLEOTIDE SEQUENCE [LARGE SCALE GENOMIC DNA]</scope>
    <source>
        <strain evidence="4">DAG 2021-001</strain>
        <tissue evidence="4">Whole body minus gut</tissue>
    </source>
</reference>
<feature type="domain" description="V-SNARE coiled-coil homology" evidence="3">
    <location>
        <begin position="31"/>
        <end position="91"/>
    </location>
</feature>
<dbReference type="GO" id="GO:0016192">
    <property type="term" value="P:vesicle-mediated transport"/>
    <property type="evidence" value="ECO:0007669"/>
    <property type="project" value="InterPro"/>
</dbReference>
<dbReference type="PROSITE" id="PS50892">
    <property type="entry name" value="V_SNARE"/>
    <property type="match status" value="1"/>
</dbReference>
<evidence type="ECO:0000259" key="3">
    <source>
        <dbReference type="PROSITE" id="PS50892"/>
    </source>
</evidence>
<dbReference type="PANTHER" id="PTHR45701">
    <property type="entry name" value="SYNAPTOBREVIN FAMILY MEMBER"/>
    <property type="match status" value="1"/>
</dbReference>
<dbReference type="InterPro" id="IPR016444">
    <property type="entry name" value="Synaptobrevin/VAMP"/>
</dbReference>
<evidence type="ECO:0000256" key="2">
    <source>
        <dbReference type="SAM" id="Phobius"/>
    </source>
</evidence>
<gene>
    <name evidence="4" type="ORF">R5R35_012036</name>
</gene>
<sequence length="120" mass="14136">MLRENNVPYFHENAFGSQGGESLQKDETQKHLSMVKAQVEEVVGIMQVNVEKVLEREQHLACLDNRSEALQMGATQFEKQSKRVRRKTWWQHRKMMFYICVMTLIMIGLIVVIYRYSGEK</sequence>
<evidence type="ECO:0000313" key="5">
    <source>
        <dbReference type="Proteomes" id="UP001378592"/>
    </source>
</evidence>
<keyword evidence="2" id="KW-0472">Membrane</keyword>
<organism evidence="4 5">
    <name type="scientific">Gryllus longicercus</name>
    <dbReference type="NCBI Taxonomy" id="2509291"/>
    <lineage>
        <taxon>Eukaryota</taxon>
        <taxon>Metazoa</taxon>
        <taxon>Ecdysozoa</taxon>
        <taxon>Arthropoda</taxon>
        <taxon>Hexapoda</taxon>
        <taxon>Insecta</taxon>
        <taxon>Pterygota</taxon>
        <taxon>Neoptera</taxon>
        <taxon>Polyneoptera</taxon>
        <taxon>Orthoptera</taxon>
        <taxon>Ensifera</taxon>
        <taxon>Gryllidea</taxon>
        <taxon>Grylloidea</taxon>
        <taxon>Gryllidae</taxon>
        <taxon>Gryllinae</taxon>
        <taxon>Gryllus</taxon>
    </lineage>
</organism>
<evidence type="ECO:0000256" key="1">
    <source>
        <dbReference type="PROSITE-ProRule" id="PRU00290"/>
    </source>
</evidence>
<protein>
    <recommendedName>
        <fullName evidence="3">V-SNARE coiled-coil homology domain-containing protein</fullName>
    </recommendedName>
</protein>
<dbReference type="PRINTS" id="PR00219">
    <property type="entry name" value="SYNAPTOBREVN"/>
</dbReference>
<dbReference type="InterPro" id="IPR001388">
    <property type="entry name" value="Synaptobrevin-like"/>
</dbReference>
<dbReference type="Gene3D" id="1.20.5.110">
    <property type="match status" value="1"/>
</dbReference>
<feature type="transmembrane region" description="Helical" evidence="2">
    <location>
        <begin position="95"/>
        <end position="116"/>
    </location>
</feature>
<keyword evidence="2" id="KW-1133">Transmembrane helix</keyword>
<dbReference type="GO" id="GO:0016020">
    <property type="term" value="C:membrane"/>
    <property type="evidence" value="ECO:0007669"/>
    <property type="project" value="InterPro"/>
</dbReference>
<accession>A0AAN9VKZ7</accession>
<dbReference type="CDD" id="cd15870">
    <property type="entry name" value="R-SNARE_VAMP2"/>
    <property type="match status" value="1"/>
</dbReference>
<dbReference type="AlphaFoldDB" id="A0AAN9VKZ7"/>
<name>A0AAN9VKZ7_9ORTH</name>
<proteinExistence type="predicted"/>
<dbReference type="Proteomes" id="UP001378592">
    <property type="component" value="Unassembled WGS sequence"/>
</dbReference>
<keyword evidence="5" id="KW-1185">Reference proteome</keyword>
<dbReference type="SUPFAM" id="SSF58038">
    <property type="entry name" value="SNARE fusion complex"/>
    <property type="match status" value="1"/>
</dbReference>
<keyword evidence="1" id="KW-0175">Coiled coil</keyword>